<dbReference type="GO" id="GO:0042910">
    <property type="term" value="F:xenobiotic transmembrane transporter activity"/>
    <property type="evidence" value="ECO:0007669"/>
    <property type="project" value="InterPro"/>
</dbReference>
<dbReference type="GO" id="GO:0006811">
    <property type="term" value="P:monoatomic ion transport"/>
    <property type="evidence" value="ECO:0007669"/>
    <property type="project" value="UniProtKB-KW"/>
</dbReference>
<comment type="caution">
    <text evidence="13">The sequence shown here is derived from an EMBL/GenBank/DDBJ whole genome shotgun (WGS) entry which is preliminary data.</text>
</comment>
<dbReference type="GO" id="GO:0005886">
    <property type="term" value="C:plasma membrane"/>
    <property type="evidence" value="ECO:0007669"/>
    <property type="project" value="UniProtKB-SubCell"/>
</dbReference>
<evidence type="ECO:0000256" key="8">
    <source>
        <dbReference type="ARBA" id="ARBA00023065"/>
    </source>
</evidence>
<evidence type="ECO:0000256" key="7">
    <source>
        <dbReference type="ARBA" id="ARBA00022989"/>
    </source>
</evidence>
<evidence type="ECO:0000256" key="10">
    <source>
        <dbReference type="ARBA" id="ARBA00030855"/>
    </source>
</evidence>
<evidence type="ECO:0000256" key="5">
    <source>
        <dbReference type="ARBA" id="ARBA00022475"/>
    </source>
</evidence>
<evidence type="ECO:0000256" key="2">
    <source>
        <dbReference type="ARBA" id="ARBA00013489"/>
    </source>
</evidence>
<dbReference type="PANTHER" id="PTHR43298">
    <property type="entry name" value="MULTIDRUG RESISTANCE PROTEIN NORM-RELATED"/>
    <property type="match status" value="1"/>
</dbReference>
<evidence type="ECO:0000256" key="9">
    <source>
        <dbReference type="ARBA" id="ARBA00023136"/>
    </source>
</evidence>
<gene>
    <name evidence="13" type="ORF">O1U_0712</name>
</gene>
<dbReference type="EMBL" id="AMSD01000002">
    <property type="protein sequence ID" value="EPE37412.1"/>
    <property type="molecule type" value="Genomic_DNA"/>
</dbReference>
<evidence type="ECO:0000313" key="14">
    <source>
        <dbReference type="Proteomes" id="UP000053688"/>
    </source>
</evidence>
<evidence type="ECO:0000256" key="1">
    <source>
        <dbReference type="ARBA" id="ARBA00004429"/>
    </source>
</evidence>
<evidence type="ECO:0000313" key="13">
    <source>
        <dbReference type="EMBL" id="EPE37412.1"/>
    </source>
</evidence>
<reference evidence="13 14" key="1">
    <citation type="journal article" date="2014" name="Environ. Microbiol.">
        <title>Genomic signatures of obligate host dependence in the luminous bacterial symbiont of a vertebrate.</title>
        <authorList>
            <person name="Hendry T.A."/>
            <person name="de Wet J.R."/>
            <person name="Dunlap P.V."/>
        </authorList>
    </citation>
    <scope>NUCLEOTIDE SEQUENCE [LARGE SCALE GENOMIC DNA]</scope>
    <source>
        <strain evidence="13 14">Akat1</strain>
    </source>
</reference>
<evidence type="ECO:0000256" key="6">
    <source>
        <dbReference type="ARBA" id="ARBA00022692"/>
    </source>
</evidence>
<feature type="transmembrane region" description="Helical" evidence="12">
    <location>
        <begin position="46"/>
        <end position="71"/>
    </location>
</feature>
<feature type="transmembrane region" description="Helical" evidence="12">
    <location>
        <begin position="92"/>
        <end position="109"/>
    </location>
</feature>
<dbReference type="AlphaFoldDB" id="S3DG66"/>
<keyword evidence="6 12" id="KW-0812">Transmembrane</keyword>
<feature type="transmembrane region" description="Helical" evidence="12">
    <location>
        <begin position="356"/>
        <end position="380"/>
    </location>
</feature>
<evidence type="ECO:0000256" key="4">
    <source>
        <dbReference type="ARBA" id="ARBA00022449"/>
    </source>
</evidence>
<name>S3DG66_9GAMM</name>
<dbReference type="Pfam" id="PF01554">
    <property type="entry name" value="MatE"/>
    <property type="match status" value="2"/>
</dbReference>
<comment type="subcellular location">
    <subcellularLocation>
        <location evidence="1">Cell inner membrane</location>
        <topology evidence="1">Multi-pass membrane protein</topology>
    </subcellularLocation>
</comment>
<feature type="transmembrane region" description="Helical" evidence="12">
    <location>
        <begin position="316"/>
        <end position="336"/>
    </location>
</feature>
<dbReference type="PANTHER" id="PTHR43298:SF2">
    <property type="entry name" value="FMN_FAD EXPORTER YEEO-RELATED"/>
    <property type="match status" value="1"/>
</dbReference>
<keyword evidence="8" id="KW-0406">Ion transport</keyword>
<organism evidence="13 14">
    <name type="scientific">Candidatus Photodesmus katoptron Akat1</name>
    <dbReference type="NCBI Taxonomy" id="1236703"/>
    <lineage>
        <taxon>Bacteria</taxon>
        <taxon>Pseudomonadati</taxon>
        <taxon>Pseudomonadota</taxon>
        <taxon>Gammaproteobacteria</taxon>
        <taxon>Vibrionales</taxon>
        <taxon>Vibrionaceae</taxon>
        <taxon>Candidatus Photodesmus</taxon>
    </lineage>
</organism>
<dbReference type="GO" id="GO:0015297">
    <property type="term" value="F:antiporter activity"/>
    <property type="evidence" value="ECO:0007669"/>
    <property type="project" value="UniProtKB-KW"/>
</dbReference>
<dbReference type="InterPro" id="IPR048279">
    <property type="entry name" value="MdtK-like"/>
</dbReference>
<feature type="transmembrane region" description="Helical" evidence="12">
    <location>
        <begin position="418"/>
        <end position="437"/>
    </location>
</feature>
<feature type="transmembrane region" description="Helical" evidence="12">
    <location>
        <begin position="234"/>
        <end position="263"/>
    </location>
</feature>
<protein>
    <recommendedName>
        <fullName evidence="2">Multidrug resistance protein NorM</fullName>
    </recommendedName>
    <alternativeName>
        <fullName evidence="11">Multidrug-efflux transporter</fullName>
    </alternativeName>
    <alternativeName>
        <fullName evidence="10">Na(+)/drug antiporter</fullName>
    </alternativeName>
</protein>
<feature type="transmembrane region" description="Helical" evidence="12">
    <location>
        <begin position="129"/>
        <end position="146"/>
    </location>
</feature>
<keyword evidence="7 12" id="KW-1133">Transmembrane helix</keyword>
<dbReference type="InterPro" id="IPR002528">
    <property type="entry name" value="MATE_fam"/>
</dbReference>
<sequence length="455" mass="49925">MHSYKNEMYNLIKLAVPVLIASISQTSMNFVDTIMAGGVSTIDMAAVAIASSIWLPLILFGAGLLTALVPIVAQLNGSDQQIKIPFEIQQGISLAIICSIPIIMILLQIRTILDIVKLEPLITIKISGYIYAMIFSVPACLLFQTLRSLTDGLSLTKPAMVIGIIGLIINIPINWMLVYGKFGLPKLGSIGCGIATSIVYWLMFIMLLIYILISKRIAHIQLFFHFYKPRVQSIIKLFKLGIPIGAATFIEVTLFAIVALFIAPLGPNVVSAHQIAINFSSLIFMLPMSIGVAVSIRVGHQLGKRNLKGAKITSKVAVTIGFFLALITAISTIIFRENIVLLYSNNNTVTSIAMELLLFAAFYQCTDAIQIISAGALRGYKDMKSIFNRTFISYWILGLPIGYILSMTNIIVEPMGVHGFWIGFIIGVSSAAFLLSLKLHMIHHNKSIKLKFISK</sequence>
<dbReference type="InterPro" id="IPR050222">
    <property type="entry name" value="MATE_MdtK"/>
</dbReference>
<dbReference type="CDD" id="cd13131">
    <property type="entry name" value="MATE_NorM_like"/>
    <property type="match status" value="1"/>
</dbReference>
<evidence type="ECO:0000256" key="11">
    <source>
        <dbReference type="ARBA" id="ARBA00031636"/>
    </source>
</evidence>
<keyword evidence="9 12" id="KW-0472">Membrane</keyword>
<dbReference type="RefSeq" id="WP_016504044.1">
    <property type="nucleotide sequence ID" value="NZ_AMSD01000002.1"/>
</dbReference>
<keyword evidence="3" id="KW-0813">Transport</keyword>
<dbReference type="NCBIfam" id="TIGR00797">
    <property type="entry name" value="matE"/>
    <property type="match status" value="1"/>
</dbReference>
<accession>S3DG66</accession>
<evidence type="ECO:0000256" key="3">
    <source>
        <dbReference type="ARBA" id="ARBA00022448"/>
    </source>
</evidence>
<keyword evidence="14" id="KW-1185">Reference proteome</keyword>
<evidence type="ECO:0000256" key="12">
    <source>
        <dbReference type="SAM" id="Phobius"/>
    </source>
</evidence>
<dbReference type="STRING" id="28176.CF66_0167"/>
<feature type="transmembrane region" description="Helical" evidence="12">
    <location>
        <begin position="392"/>
        <end position="412"/>
    </location>
</feature>
<dbReference type="Proteomes" id="UP000053688">
    <property type="component" value="Unassembled WGS sequence"/>
</dbReference>
<keyword evidence="4" id="KW-0050">Antiport</keyword>
<dbReference type="eggNOG" id="COG0534">
    <property type="taxonomic scope" value="Bacteria"/>
</dbReference>
<proteinExistence type="predicted"/>
<feature type="transmembrane region" description="Helical" evidence="12">
    <location>
        <begin position="275"/>
        <end position="296"/>
    </location>
</feature>
<feature type="transmembrane region" description="Helical" evidence="12">
    <location>
        <begin position="158"/>
        <end position="175"/>
    </location>
</feature>
<dbReference type="PATRIC" id="fig|1236703.3.peg.735"/>
<feature type="transmembrane region" description="Helical" evidence="12">
    <location>
        <begin position="187"/>
        <end position="213"/>
    </location>
</feature>
<keyword evidence="5" id="KW-1003">Cell membrane</keyword>
<dbReference type="PIRSF" id="PIRSF006603">
    <property type="entry name" value="DinF"/>
    <property type="match status" value="1"/>
</dbReference>